<dbReference type="SMART" id="SM00896">
    <property type="entry name" value="FDX-ACB"/>
    <property type="match status" value="1"/>
</dbReference>
<evidence type="ECO:0000256" key="13">
    <source>
        <dbReference type="ARBA" id="ARBA00023146"/>
    </source>
</evidence>
<dbReference type="HAMAP" id="MF_00283">
    <property type="entry name" value="Phe_tRNA_synth_beta1"/>
    <property type="match status" value="1"/>
</dbReference>
<evidence type="ECO:0000256" key="9">
    <source>
        <dbReference type="ARBA" id="ARBA00022840"/>
    </source>
</evidence>
<evidence type="ECO:0000256" key="3">
    <source>
        <dbReference type="ARBA" id="ARBA00011209"/>
    </source>
</evidence>
<dbReference type="EMBL" id="SHLY01000001">
    <property type="protein sequence ID" value="TAA48187.1"/>
    <property type="molecule type" value="Genomic_DNA"/>
</dbReference>
<evidence type="ECO:0000256" key="2">
    <source>
        <dbReference type="ARBA" id="ARBA00008653"/>
    </source>
</evidence>
<dbReference type="PROSITE" id="PS51483">
    <property type="entry name" value="B5"/>
    <property type="match status" value="1"/>
</dbReference>
<feature type="binding site" evidence="15">
    <location>
        <position position="460"/>
    </location>
    <ligand>
        <name>Mg(2+)</name>
        <dbReference type="ChEBI" id="CHEBI:18420"/>
        <note>shared with alpha subunit</note>
    </ligand>
</feature>
<dbReference type="PANTHER" id="PTHR10947">
    <property type="entry name" value="PHENYLALANYL-TRNA SYNTHETASE BETA CHAIN AND LEUCINE-RICH REPEAT-CONTAINING PROTEIN 47"/>
    <property type="match status" value="1"/>
</dbReference>
<dbReference type="SMART" id="SM00873">
    <property type="entry name" value="B3_4"/>
    <property type="match status" value="1"/>
</dbReference>
<dbReference type="Proteomes" id="UP000292544">
    <property type="component" value="Unassembled WGS sequence"/>
</dbReference>
<dbReference type="InterPro" id="IPR036690">
    <property type="entry name" value="Fdx_antiC-bd_sf"/>
</dbReference>
<keyword evidence="5 16" id="KW-0820">tRNA-binding</keyword>
<dbReference type="Pfam" id="PF01588">
    <property type="entry name" value="tRNA_bind"/>
    <property type="match status" value="1"/>
</dbReference>
<evidence type="ECO:0000256" key="11">
    <source>
        <dbReference type="ARBA" id="ARBA00022884"/>
    </source>
</evidence>
<dbReference type="InterPro" id="IPR045060">
    <property type="entry name" value="Phe-tRNA-ligase_IIc_bsu"/>
</dbReference>
<dbReference type="Pfam" id="PF17759">
    <property type="entry name" value="tRNA_synthFbeta"/>
    <property type="match status" value="1"/>
</dbReference>
<dbReference type="EC" id="6.1.1.20" evidence="15"/>
<dbReference type="Gene3D" id="3.30.70.380">
    <property type="entry name" value="Ferrodoxin-fold anticodon-binding domain"/>
    <property type="match status" value="1"/>
</dbReference>
<dbReference type="SUPFAM" id="SSF54991">
    <property type="entry name" value="Anticodon-binding domain of PheRS"/>
    <property type="match status" value="1"/>
</dbReference>
<evidence type="ECO:0000313" key="21">
    <source>
        <dbReference type="Proteomes" id="UP000292544"/>
    </source>
</evidence>
<dbReference type="Gene3D" id="2.40.50.140">
    <property type="entry name" value="Nucleic acid-binding proteins"/>
    <property type="match status" value="1"/>
</dbReference>
<evidence type="ECO:0000259" key="18">
    <source>
        <dbReference type="PROSITE" id="PS51447"/>
    </source>
</evidence>
<keyword evidence="6 15" id="KW-0436">Ligase</keyword>
<dbReference type="SUPFAM" id="SSF46955">
    <property type="entry name" value="Putative DNA-binding domain"/>
    <property type="match status" value="1"/>
</dbReference>
<evidence type="ECO:0000256" key="1">
    <source>
        <dbReference type="ARBA" id="ARBA00004496"/>
    </source>
</evidence>
<accession>A0ABY1WUJ9</accession>
<dbReference type="RefSeq" id="WP_130565648.1">
    <property type="nucleotide sequence ID" value="NZ_SHLY01000001.1"/>
</dbReference>
<evidence type="ECO:0000256" key="4">
    <source>
        <dbReference type="ARBA" id="ARBA00022490"/>
    </source>
</evidence>
<dbReference type="NCBIfam" id="NF045760">
    <property type="entry name" value="YtpR"/>
    <property type="match status" value="1"/>
</dbReference>
<evidence type="ECO:0000256" key="8">
    <source>
        <dbReference type="ARBA" id="ARBA00022741"/>
    </source>
</evidence>
<keyword evidence="7 15" id="KW-0479">Metal-binding</keyword>
<keyword evidence="21" id="KW-1185">Reference proteome</keyword>
<evidence type="ECO:0000256" key="7">
    <source>
        <dbReference type="ARBA" id="ARBA00022723"/>
    </source>
</evidence>
<sequence length="793" mass="86102">MKFSEQWLREWVSPKSTSDELAEQITMAGLEVDEIVPVAGEFTGIVIGEVVSCAKHPEADKLQVTKIDVGDEELLDIVCGAANCRQGLKVAVATVGAVLPGNFKIKKAKLRGQPSFGMLCSEEELGMAESADGILELPLDAPVGQSVRDYLQLDDSVIDVDLTTNRADCLSIAGLAREVGVLNQIDVQGPVSNSVETSITDVFPISVSATEACPRYLGQVIKSVDVTASTPLWMVEKLRRCGIRSIDPIVDITNYVLLELGQPMHAFDLAKLDAAITVRMAEAGESLTLLDGNSVELRDDTLVIADASGPVAMAGIFGGERTGVNADTQDILLECAFFSPLAITGKARTYGLHTDSSHRFERGVDPELQYRAMARAIELVVEICGGQVGPLIDRTEASHLPTRNTIELRQSRLARLLGCSIPNEQVTEILQRLGMSVELIDGGWSAVAPSFRFDIAIEEDLIEEIARVYGYNNIPNIAPAGSLVMGDHQEAALPLAEMKKLLVSRDYQEAITYSFVDPKAQAVLHPEAEAIVLPHPISVDMSAMRVSLWSGLLQAVKYNQNRQQTRVRIFESGLRFLPNGENLPDQQGMIAGVITGGKVDEHWDDVSSNVDFFDLKGDVEALLSLTSDAETFSFKKEVNPALHPGQSARIYRGDVAVGWCGALHPQVADKLGIDSQVFLFELSLSSVLQRKVPEAAPVSRFPANRRDIAIVVEEQINAADLINASRKVGGNQLVGIDLFDVYRGKGIPDGHKSLALALRLQDNERTLEENEMAAIVQRVVDTLSSEYGACLRD</sequence>
<evidence type="ECO:0000256" key="5">
    <source>
        <dbReference type="ARBA" id="ARBA00022555"/>
    </source>
</evidence>
<evidence type="ECO:0000256" key="15">
    <source>
        <dbReference type="HAMAP-Rule" id="MF_00283"/>
    </source>
</evidence>
<organism evidence="20 21">
    <name type="scientific">Corallincola spongiicola</name>
    <dbReference type="NCBI Taxonomy" id="2520508"/>
    <lineage>
        <taxon>Bacteria</taxon>
        <taxon>Pseudomonadati</taxon>
        <taxon>Pseudomonadota</taxon>
        <taxon>Gammaproteobacteria</taxon>
        <taxon>Alteromonadales</taxon>
        <taxon>Psychromonadaceae</taxon>
        <taxon>Corallincola</taxon>
    </lineage>
</organism>
<dbReference type="Pfam" id="PF03147">
    <property type="entry name" value="FDX-ACB"/>
    <property type="match status" value="1"/>
</dbReference>
<dbReference type="InterPro" id="IPR033714">
    <property type="entry name" value="tRNA_bind_bactPheRS"/>
</dbReference>
<gene>
    <name evidence="15" type="primary">pheT</name>
    <name evidence="20" type="ORF">EXY25_02840</name>
</gene>
<evidence type="ECO:0000256" key="12">
    <source>
        <dbReference type="ARBA" id="ARBA00022917"/>
    </source>
</evidence>
<evidence type="ECO:0000259" key="19">
    <source>
        <dbReference type="PROSITE" id="PS51483"/>
    </source>
</evidence>
<dbReference type="SUPFAM" id="SSF55681">
    <property type="entry name" value="Class II aaRS and biotin synthetases"/>
    <property type="match status" value="1"/>
</dbReference>
<comment type="subcellular location">
    <subcellularLocation>
        <location evidence="1 15">Cytoplasm</location>
    </subcellularLocation>
</comment>
<dbReference type="NCBIfam" id="TIGR00472">
    <property type="entry name" value="pheT_bact"/>
    <property type="match status" value="1"/>
</dbReference>
<feature type="binding site" evidence="15">
    <location>
        <position position="454"/>
    </location>
    <ligand>
        <name>Mg(2+)</name>
        <dbReference type="ChEBI" id="CHEBI:18420"/>
        <note>shared with alpha subunit</note>
    </ligand>
</feature>
<dbReference type="Gene3D" id="3.30.56.10">
    <property type="match status" value="2"/>
</dbReference>
<dbReference type="InterPro" id="IPR041616">
    <property type="entry name" value="PheRS_beta_core"/>
</dbReference>
<dbReference type="InterPro" id="IPR004532">
    <property type="entry name" value="Phe-tRNA-ligase_IIc_bsu_bact"/>
</dbReference>
<dbReference type="InterPro" id="IPR005121">
    <property type="entry name" value="Fdx_antiC-bd"/>
</dbReference>
<dbReference type="InterPro" id="IPR005147">
    <property type="entry name" value="tRNA_synthase_B5-dom"/>
</dbReference>
<comment type="catalytic activity">
    <reaction evidence="14 15">
        <text>tRNA(Phe) + L-phenylalanine + ATP = L-phenylalanyl-tRNA(Phe) + AMP + diphosphate + H(+)</text>
        <dbReference type="Rhea" id="RHEA:19413"/>
        <dbReference type="Rhea" id="RHEA-COMP:9668"/>
        <dbReference type="Rhea" id="RHEA-COMP:9699"/>
        <dbReference type="ChEBI" id="CHEBI:15378"/>
        <dbReference type="ChEBI" id="CHEBI:30616"/>
        <dbReference type="ChEBI" id="CHEBI:33019"/>
        <dbReference type="ChEBI" id="CHEBI:58095"/>
        <dbReference type="ChEBI" id="CHEBI:78442"/>
        <dbReference type="ChEBI" id="CHEBI:78531"/>
        <dbReference type="ChEBI" id="CHEBI:456215"/>
        <dbReference type="EC" id="6.1.1.20"/>
    </reaction>
</comment>
<feature type="domain" description="B5" evidence="19">
    <location>
        <begin position="401"/>
        <end position="476"/>
    </location>
</feature>
<dbReference type="Gene3D" id="3.50.40.10">
    <property type="entry name" value="Phenylalanyl-trna Synthetase, Chain B, domain 3"/>
    <property type="match status" value="1"/>
</dbReference>
<keyword evidence="13 15" id="KW-0030">Aminoacyl-tRNA synthetase</keyword>
<comment type="similarity">
    <text evidence="2 15">Belongs to the phenylalanyl-tRNA synthetase beta subunit family. Type 1 subfamily.</text>
</comment>
<evidence type="ECO:0000259" key="17">
    <source>
        <dbReference type="PROSITE" id="PS50886"/>
    </source>
</evidence>
<evidence type="ECO:0000256" key="10">
    <source>
        <dbReference type="ARBA" id="ARBA00022842"/>
    </source>
</evidence>
<dbReference type="Pfam" id="PF03483">
    <property type="entry name" value="B3_4"/>
    <property type="match status" value="1"/>
</dbReference>
<dbReference type="SUPFAM" id="SSF50249">
    <property type="entry name" value="Nucleic acid-binding proteins"/>
    <property type="match status" value="1"/>
</dbReference>
<dbReference type="PANTHER" id="PTHR10947:SF0">
    <property type="entry name" value="PHENYLALANINE--TRNA LIGASE BETA SUBUNIT"/>
    <property type="match status" value="1"/>
</dbReference>
<dbReference type="InterPro" id="IPR045864">
    <property type="entry name" value="aa-tRNA-synth_II/BPL/LPL"/>
</dbReference>
<dbReference type="InterPro" id="IPR020825">
    <property type="entry name" value="Phe-tRNA_synthase-like_B3/B4"/>
</dbReference>
<dbReference type="CDD" id="cd02796">
    <property type="entry name" value="tRNA_bind_bactPheRS"/>
    <property type="match status" value="1"/>
</dbReference>
<protein>
    <recommendedName>
        <fullName evidence="15">Phenylalanine--tRNA ligase beta subunit</fullName>
        <ecNumber evidence="15">6.1.1.20</ecNumber>
    </recommendedName>
    <alternativeName>
        <fullName evidence="15">Phenylalanyl-tRNA synthetase beta subunit</fullName>
        <shortName evidence="15">PheRS</shortName>
    </alternativeName>
</protein>
<dbReference type="Pfam" id="PF03484">
    <property type="entry name" value="B5"/>
    <property type="match status" value="1"/>
</dbReference>
<keyword evidence="8 15" id="KW-0547">Nucleotide-binding</keyword>
<reference evidence="21" key="1">
    <citation type="submission" date="2019-02" db="EMBL/GenBank/DDBJ databases">
        <title>Draft genome sequence of Muricauda sp. 176CP4-71.</title>
        <authorList>
            <person name="Park J.-S."/>
        </authorList>
    </citation>
    <scope>NUCLEOTIDE SEQUENCE [LARGE SCALE GENOMIC DNA]</scope>
    <source>
        <strain evidence="21">176GS2-150</strain>
    </source>
</reference>
<evidence type="ECO:0000256" key="6">
    <source>
        <dbReference type="ARBA" id="ARBA00022598"/>
    </source>
</evidence>
<feature type="domain" description="TRNA-binding" evidence="17">
    <location>
        <begin position="39"/>
        <end position="148"/>
    </location>
</feature>
<keyword evidence="11 16" id="KW-0694">RNA-binding</keyword>
<dbReference type="SUPFAM" id="SSF56037">
    <property type="entry name" value="PheT/TilS domain"/>
    <property type="match status" value="1"/>
</dbReference>
<dbReference type="InterPro" id="IPR005146">
    <property type="entry name" value="B3/B4_tRNA-bd"/>
</dbReference>
<comment type="cofactor">
    <cofactor evidence="15">
        <name>Mg(2+)</name>
        <dbReference type="ChEBI" id="CHEBI:18420"/>
    </cofactor>
    <text evidence="15">Binds 2 magnesium ions per tetramer.</text>
</comment>
<feature type="binding site" evidence="15">
    <location>
        <position position="464"/>
    </location>
    <ligand>
        <name>Mg(2+)</name>
        <dbReference type="ChEBI" id="CHEBI:18420"/>
        <note>shared with alpha subunit</note>
    </ligand>
</feature>
<comment type="subunit">
    <text evidence="3 15">Tetramer of two alpha and two beta subunits.</text>
</comment>
<dbReference type="InterPro" id="IPR002547">
    <property type="entry name" value="tRNA-bd_dom"/>
</dbReference>
<dbReference type="GO" id="GO:0004826">
    <property type="term" value="F:phenylalanine-tRNA ligase activity"/>
    <property type="evidence" value="ECO:0007669"/>
    <property type="project" value="UniProtKB-EC"/>
</dbReference>
<evidence type="ECO:0000256" key="16">
    <source>
        <dbReference type="PROSITE-ProRule" id="PRU00209"/>
    </source>
</evidence>
<dbReference type="InterPro" id="IPR009061">
    <property type="entry name" value="DNA-bd_dom_put_sf"/>
</dbReference>
<proteinExistence type="inferred from homology"/>
<dbReference type="CDD" id="cd00769">
    <property type="entry name" value="PheRS_beta_core"/>
    <property type="match status" value="1"/>
</dbReference>
<keyword evidence="10 15" id="KW-0460">Magnesium</keyword>
<keyword evidence="4 15" id="KW-0963">Cytoplasm</keyword>
<feature type="binding site" evidence="15">
    <location>
        <position position="463"/>
    </location>
    <ligand>
        <name>Mg(2+)</name>
        <dbReference type="ChEBI" id="CHEBI:18420"/>
        <note>shared with alpha subunit</note>
    </ligand>
</feature>
<name>A0ABY1WUJ9_9GAMM</name>
<dbReference type="SMART" id="SM00874">
    <property type="entry name" value="B5"/>
    <property type="match status" value="1"/>
</dbReference>
<dbReference type="Gene3D" id="3.30.930.10">
    <property type="entry name" value="Bira Bifunctional Protein, Domain 2"/>
    <property type="match status" value="1"/>
</dbReference>
<evidence type="ECO:0000256" key="14">
    <source>
        <dbReference type="ARBA" id="ARBA00049255"/>
    </source>
</evidence>
<evidence type="ECO:0000313" key="20">
    <source>
        <dbReference type="EMBL" id="TAA48187.1"/>
    </source>
</evidence>
<keyword evidence="9 15" id="KW-0067">ATP-binding</keyword>
<dbReference type="PROSITE" id="PS50886">
    <property type="entry name" value="TRBD"/>
    <property type="match status" value="1"/>
</dbReference>
<comment type="caution">
    <text evidence="20">The sequence shown here is derived from an EMBL/GenBank/DDBJ whole genome shotgun (WGS) entry which is preliminary data.</text>
</comment>
<keyword evidence="12 15" id="KW-0648">Protein biosynthesis</keyword>
<dbReference type="InterPro" id="IPR012340">
    <property type="entry name" value="NA-bd_OB-fold"/>
</dbReference>
<feature type="domain" description="FDX-ACB" evidence="18">
    <location>
        <begin position="699"/>
        <end position="792"/>
    </location>
</feature>
<dbReference type="PROSITE" id="PS51447">
    <property type="entry name" value="FDX_ACB"/>
    <property type="match status" value="1"/>
</dbReference>